<keyword evidence="5" id="KW-0472">Membrane</keyword>
<protein>
    <recommendedName>
        <fullName evidence="9">Alpha-catulin</fullName>
    </recommendedName>
</protein>
<evidence type="ECO:0000256" key="1">
    <source>
        <dbReference type="ARBA" id="ARBA00004496"/>
    </source>
</evidence>
<comment type="similarity">
    <text evidence="2">Belongs to the vinculin/alpha-catenin family.</text>
</comment>
<dbReference type="InterPro" id="IPR030045">
    <property type="entry name" value="CTNNAL1"/>
</dbReference>
<dbReference type="InterPro" id="IPR006077">
    <property type="entry name" value="Vinculin/catenin"/>
</dbReference>
<dbReference type="OMA" id="DQQKMAK"/>
<dbReference type="Pfam" id="PF01044">
    <property type="entry name" value="Vinculin"/>
    <property type="match status" value="2"/>
</dbReference>
<dbReference type="EMBL" id="KB095811">
    <property type="protein sequence ID" value="ESO13189.1"/>
    <property type="molecule type" value="Genomic_DNA"/>
</dbReference>
<evidence type="ECO:0000313" key="7">
    <source>
        <dbReference type="EnsemblMetazoa" id="HelroP105779"/>
    </source>
</evidence>
<feature type="region of interest" description="Disordered" evidence="4">
    <location>
        <begin position="1"/>
        <end position="24"/>
    </location>
</feature>
<keyword evidence="3" id="KW-0963">Cytoplasm</keyword>
<proteinExistence type="inferred from homology"/>
<reference evidence="8" key="1">
    <citation type="submission" date="2012-12" db="EMBL/GenBank/DDBJ databases">
        <authorList>
            <person name="Hellsten U."/>
            <person name="Grimwood J."/>
            <person name="Chapman J.A."/>
            <person name="Shapiro H."/>
            <person name="Aerts A."/>
            <person name="Otillar R.P."/>
            <person name="Terry A.Y."/>
            <person name="Boore J.L."/>
            <person name="Simakov O."/>
            <person name="Marletaz F."/>
            <person name="Cho S.-J."/>
            <person name="Edsinger-Gonzales E."/>
            <person name="Havlak P."/>
            <person name="Kuo D.-H."/>
            <person name="Larsson T."/>
            <person name="Lv J."/>
            <person name="Arendt D."/>
            <person name="Savage R."/>
            <person name="Osoegawa K."/>
            <person name="de Jong P."/>
            <person name="Lindberg D.R."/>
            <person name="Seaver E.C."/>
            <person name="Weisblat D.A."/>
            <person name="Putnam N.H."/>
            <person name="Grigoriev I.V."/>
            <person name="Rokhsar D.S."/>
        </authorList>
    </citation>
    <scope>NUCLEOTIDE SEQUENCE</scope>
</reference>
<dbReference type="GO" id="GO:0005737">
    <property type="term" value="C:cytoplasm"/>
    <property type="evidence" value="ECO:0007669"/>
    <property type="project" value="UniProtKB-SubCell"/>
</dbReference>
<keyword evidence="5" id="KW-0812">Transmembrane</keyword>
<dbReference type="RefSeq" id="XP_009009909.1">
    <property type="nucleotide sequence ID" value="XM_009011661.1"/>
</dbReference>
<dbReference type="CTD" id="20194778"/>
<dbReference type="OrthoDB" id="6376697at2759"/>
<dbReference type="PRINTS" id="PR00805">
    <property type="entry name" value="ALPHACATENIN"/>
</dbReference>
<dbReference type="InParanoid" id="T1EDX6"/>
<dbReference type="STRING" id="6412.T1EDX6"/>
<dbReference type="KEGG" id="hro:HELRODRAFT_105779"/>
<dbReference type="HOGENOM" id="CLU_015314_4_0_1"/>
<accession>T1EDX6</accession>
<feature type="compositionally biased region" description="Low complexity" evidence="4">
    <location>
        <begin position="1"/>
        <end position="10"/>
    </location>
</feature>
<evidence type="ECO:0000256" key="3">
    <source>
        <dbReference type="ARBA" id="ARBA00022490"/>
    </source>
</evidence>
<dbReference type="Gene3D" id="1.20.120.230">
    <property type="entry name" value="Alpha-catenin/vinculin-like"/>
    <property type="match status" value="4"/>
</dbReference>
<dbReference type="InterPro" id="IPR036723">
    <property type="entry name" value="Alpha-catenin/vinculin-like_sf"/>
</dbReference>
<sequence length="774" mass="85759">MASAGATSGSGSDGGGSGQDRSSYHHNAKITFDIKTKSVEQTLVPLVHQITTLVNAKEKPLRSERALNALVRVGQAVNMAVDRFVRVGEAIALENPEIQQEMCVACHEAKIADVQMTDEQTTDETARSIAEKTAMVRAARQLLSAISRVLILADRVVIKQLIGTKDKVSVTLKKIECCTNFAEFVQIFSQFGNEMVQLAHASGGRQNDLKSERSRAQVGVARSVLEKSTMLLLTAAKTYLRHHDNQLAKQIRDAVVKQMNSALDLIHHVVSDGDSSSGGSGGSSSGFLIQPVAAFKAIKELEDQAETVRVTLVNSTIEQSLLAACDVVMETIQDFTDSAYTNHEDRELILMLCERLRHEIDQLSSPMATQMKSLDTAILKTKEACRTLKKQLVNTTMDHASNLFRLNEDEVLINDMRMASSGSTQGNMQLVDEVIQQFESHAEQLREVCKLLRHVSSTESLLIWSAHMESTIKSHAPQVPRMKMIMFINRTMIVVRIRMAIVFSETWVNHVNDLSILVKDVSDVCLGKTDKQVYLSLPKPGEQAKIAKAGLEVKLITSELDAEADRWVEPENEIVRRAKNMSCMAFSIYLFTRGEGPLKNTRDLFVQAGYFAEEGTKLYKTAREFSKQVPQSSHKTELMCMLDSVPSYCQHLNFTVRSQTVGKAATFNKVVDQIIQNTKDLMNAIAKLVTSCYVCATKVCVCARVCMCFYVCVCVRACVAVVLLLVLLVRWRINKGGMVFLSVFISPSLSLRLSISLSLSLFLFLALSLSDLEV</sequence>
<evidence type="ECO:0000313" key="8">
    <source>
        <dbReference type="Proteomes" id="UP000015101"/>
    </source>
</evidence>
<dbReference type="EnsemblMetazoa" id="HelroT105779">
    <property type="protein sequence ID" value="HelroP105779"/>
    <property type="gene ID" value="HelroG105779"/>
</dbReference>
<dbReference type="PANTHER" id="PTHR46342:SF1">
    <property type="entry name" value="ALPHA-CATULIN"/>
    <property type="match status" value="1"/>
</dbReference>
<keyword evidence="8" id="KW-1185">Reference proteome</keyword>
<dbReference type="GO" id="GO:0051015">
    <property type="term" value="F:actin filament binding"/>
    <property type="evidence" value="ECO:0007669"/>
    <property type="project" value="InterPro"/>
</dbReference>
<dbReference type="SUPFAM" id="SSF47220">
    <property type="entry name" value="alpha-catenin/vinculin-like"/>
    <property type="match status" value="3"/>
</dbReference>
<gene>
    <name evidence="7" type="primary">20194778</name>
    <name evidence="6" type="ORF">HELRODRAFT_105779</name>
</gene>
<evidence type="ECO:0000256" key="5">
    <source>
        <dbReference type="SAM" id="Phobius"/>
    </source>
</evidence>
<keyword evidence="5" id="KW-1133">Transmembrane helix</keyword>
<dbReference type="EMBL" id="AMQM01000367">
    <property type="status" value="NOT_ANNOTATED_CDS"/>
    <property type="molecule type" value="Genomic_DNA"/>
</dbReference>
<dbReference type="PANTHER" id="PTHR46342">
    <property type="entry name" value="ALPHA-CATULIN"/>
    <property type="match status" value="1"/>
</dbReference>
<evidence type="ECO:0000256" key="2">
    <source>
        <dbReference type="ARBA" id="ARBA00008376"/>
    </source>
</evidence>
<dbReference type="GO" id="GO:0045296">
    <property type="term" value="F:cadherin binding"/>
    <property type="evidence" value="ECO:0007669"/>
    <property type="project" value="InterPro"/>
</dbReference>
<dbReference type="GO" id="GO:0007266">
    <property type="term" value="P:Rho protein signal transduction"/>
    <property type="evidence" value="ECO:0000318"/>
    <property type="project" value="GO_Central"/>
</dbReference>
<feature type="transmembrane region" description="Helical" evidence="5">
    <location>
        <begin position="707"/>
        <end position="729"/>
    </location>
</feature>
<dbReference type="EMBL" id="AMQM01000368">
    <property type="status" value="NOT_ANNOTATED_CDS"/>
    <property type="molecule type" value="Genomic_DNA"/>
</dbReference>
<dbReference type="GeneID" id="20194778"/>
<name>T1EDX6_HELRO</name>
<organism evidence="7 8">
    <name type="scientific">Helobdella robusta</name>
    <name type="common">Californian leech</name>
    <dbReference type="NCBI Taxonomy" id="6412"/>
    <lineage>
        <taxon>Eukaryota</taxon>
        <taxon>Metazoa</taxon>
        <taxon>Spiralia</taxon>
        <taxon>Lophotrochozoa</taxon>
        <taxon>Annelida</taxon>
        <taxon>Clitellata</taxon>
        <taxon>Hirudinea</taxon>
        <taxon>Rhynchobdellida</taxon>
        <taxon>Glossiphoniidae</taxon>
        <taxon>Helobdella</taxon>
    </lineage>
</organism>
<dbReference type="AlphaFoldDB" id="T1EDX6"/>
<dbReference type="InterPro" id="IPR001033">
    <property type="entry name" value="Alpha_catenin"/>
</dbReference>
<evidence type="ECO:0000313" key="6">
    <source>
        <dbReference type="EMBL" id="ESO13189.1"/>
    </source>
</evidence>
<evidence type="ECO:0008006" key="9">
    <source>
        <dbReference type="Google" id="ProtNLM"/>
    </source>
</evidence>
<comment type="subcellular location">
    <subcellularLocation>
        <location evidence="1">Cytoplasm</location>
    </subcellularLocation>
</comment>
<dbReference type="eggNOG" id="KOG3681">
    <property type="taxonomic scope" value="Eukaryota"/>
</dbReference>
<reference evidence="6 8" key="2">
    <citation type="journal article" date="2013" name="Nature">
        <title>Insights into bilaterian evolution from three spiralian genomes.</title>
        <authorList>
            <person name="Simakov O."/>
            <person name="Marletaz F."/>
            <person name="Cho S.J."/>
            <person name="Edsinger-Gonzales E."/>
            <person name="Havlak P."/>
            <person name="Hellsten U."/>
            <person name="Kuo D.H."/>
            <person name="Larsson T."/>
            <person name="Lv J."/>
            <person name="Arendt D."/>
            <person name="Savage R."/>
            <person name="Osoegawa K."/>
            <person name="de Jong P."/>
            <person name="Grimwood J."/>
            <person name="Chapman J.A."/>
            <person name="Shapiro H."/>
            <person name="Aerts A."/>
            <person name="Otillar R.P."/>
            <person name="Terry A.Y."/>
            <person name="Boore J.L."/>
            <person name="Grigoriev I.V."/>
            <person name="Lindberg D.R."/>
            <person name="Seaver E.C."/>
            <person name="Weisblat D.A."/>
            <person name="Putnam N.H."/>
            <person name="Rokhsar D.S."/>
        </authorList>
    </citation>
    <scope>NUCLEOTIDE SEQUENCE</scope>
</reference>
<reference evidence="7" key="3">
    <citation type="submission" date="2015-06" db="UniProtKB">
        <authorList>
            <consortium name="EnsemblMetazoa"/>
        </authorList>
    </citation>
    <scope>IDENTIFICATION</scope>
</reference>
<dbReference type="Proteomes" id="UP000015101">
    <property type="component" value="Unassembled WGS sequence"/>
</dbReference>
<dbReference type="FunCoup" id="T1EDX6">
    <property type="interactions" value="1087"/>
</dbReference>
<feature type="transmembrane region" description="Helical" evidence="5">
    <location>
        <begin position="749"/>
        <end position="769"/>
    </location>
</feature>
<dbReference type="GO" id="GO:0007155">
    <property type="term" value="P:cell adhesion"/>
    <property type="evidence" value="ECO:0007669"/>
    <property type="project" value="InterPro"/>
</dbReference>
<evidence type="ECO:0000256" key="4">
    <source>
        <dbReference type="SAM" id="MobiDB-lite"/>
    </source>
</evidence>